<keyword evidence="2" id="KW-0813">Transport</keyword>
<keyword evidence="4" id="KW-0812">Transmembrane</keyword>
<organism evidence="9 10">
    <name type="scientific">Tunturiibacter gelidiferens</name>
    <dbReference type="NCBI Taxonomy" id="3069689"/>
    <lineage>
        <taxon>Bacteria</taxon>
        <taxon>Pseudomonadati</taxon>
        <taxon>Acidobacteriota</taxon>
        <taxon>Terriglobia</taxon>
        <taxon>Terriglobales</taxon>
        <taxon>Acidobacteriaceae</taxon>
        <taxon>Tunturiibacter</taxon>
    </lineage>
</organism>
<dbReference type="Pfam" id="PF25183">
    <property type="entry name" value="OMP_b-brl_4"/>
    <property type="match status" value="1"/>
</dbReference>
<comment type="caution">
    <text evidence="9">The sequence shown here is derived from an EMBL/GenBank/DDBJ whole genome shotgun (WGS) entry which is preliminary data.</text>
</comment>
<evidence type="ECO:0000256" key="7">
    <source>
        <dbReference type="SAM" id="SignalP"/>
    </source>
</evidence>
<dbReference type="InterPro" id="IPR057601">
    <property type="entry name" value="Oar-like_b-barrel"/>
</dbReference>
<dbReference type="GO" id="GO:0015344">
    <property type="term" value="F:siderophore uptake transmembrane transporter activity"/>
    <property type="evidence" value="ECO:0007669"/>
    <property type="project" value="TreeGrafter"/>
</dbReference>
<accession>A0A9X0QC39</accession>
<dbReference type="Gene3D" id="2.60.40.1120">
    <property type="entry name" value="Carboxypeptidase-like, regulatory domain"/>
    <property type="match status" value="1"/>
</dbReference>
<evidence type="ECO:0000256" key="3">
    <source>
        <dbReference type="ARBA" id="ARBA00022452"/>
    </source>
</evidence>
<sequence>MKFFTSALKFFMFVVCTTLLAGAQEITGIVTDPSGAVVPNATISATQRATGTVRTTQSGQSGLYDLSGLEIGIYDLKATSLGFKTFSTSGLVLNVAQTLRANITFSVGAESQTVTIEANALQVQSETNEVSSLITGKQIEQLATNGRNVISLTTLGTGVSTTNPSFNGVTAQGSSFNLSFNGMRPDHNNWLIDGGEVYDRGSGGKLDVMPSPDVIAEFQILGSNYSPDYGISSGGTVTMILKSGTHDFHGGLWEFNRNDAYDANNYFSKQAGQPKPELRLNIYGGDIGGPVWIPGLYNKDRKKTFFFWSEEWRKFVQGANPNAAQTIPASNFPVAGQDLSYTDYVANNAAVLPLVPVTTDPAKLAQYSSLGLTAGQPFAHTCFSATACVSTIPHQLFDSNAVLFMGTGAIPMPNAPGNQYIASPKQPTDVREDVVRVDHNINDKLHLMGHWIHDQMSQTIFPVMWSGDSYPTVGDVFANPSWASVISLGQVISPTLLNETALNVNGNTIDITNAGIYQQPAGWTATGIFTGNNALNRLPSVAFSGVGPGTTYTTNYWPWHNSFLDYQIRDDLSWTRGRHSFKFGAGYMRMDKNQQQQADTQGDYTFNDGAYAKDSYVNFLLGFANGYTQLQAQETAHWVNNTYSAYALDNWHALPRLTLNLGLRYDALPHVYEKNNRTSNFIPSAFNLANAQVPRSDGTLNPNGAGFSQPAGAPVPFYLNGVALAGQGIPRGLVQNSYGTIQPRVGFAYDLSGDGKTVIRSGFGMFFERVQGNDIYGTDVNPPFAYQPSVNAIYFSNPNQSSLNGALASSPTSPANFTNLAYNYPNPGTIQFSLGIQREVAPSVVASAQYVGVTGWHQNVERAINTLPLSDPGTGLFTERQAVAGGENANFFRTYPGWGNITQTENTTNSSYHSLQTALRMEAKHGFSIQLAYTWSHEIDIQSGDLTSSTLSGSGGQVSDPFNLNYDRGSGLFDRRNIFNANYIYELPFFLHSNSAWERNLIGGWQISGVTVAESGVPINVNYGTDTVGLGGGTTNRPNLVSQVGYPKKQLAWFNTNAFAAPLAPWAGGTNQGYGSAGKDAIVGPGLFNWNLAVFKEFRLTSHEGPRFQFRAESYNTFNHTEFNNVSTGFTSGNFGQVTSTYDPRVLQFGAKFLF</sequence>
<keyword evidence="7" id="KW-0732">Signal</keyword>
<evidence type="ECO:0000256" key="2">
    <source>
        <dbReference type="ARBA" id="ARBA00022448"/>
    </source>
</evidence>
<dbReference type="PANTHER" id="PTHR30069:SF46">
    <property type="entry name" value="OAR PROTEIN"/>
    <property type="match status" value="1"/>
</dbReference>
<evidence type="ECO:0000313" key="9">
    <source>
        <dbReference type="EMBL" id="MBB5327508.1"/>
    </source>
</evidence>
<dbReference type="SUPFAM" id="SSF56935">
    <property type="entry name" value="Porins"/>
    <property type="match status" value="1"/>
</dbReference>
<dbReference type="Pfam" id="PF13620">
    <property type="entry name" value="CarboxypepD_reg"/>
    <property type="match status" value="1"/>
</dbReference>
<reference evidence="9 10" key="1">
    <citation type="submission" date="2020-08" db="EMBL/GenBank/DDBJ databases">
        <title>Genomic Encyclopedia of Type Strains, Phase IV (KMG-V): Genome sequencing to study the core and pangenomes of soil and plant-associated prokaryotes.</title>
        <authorList>
            <person name="Whitman W."/>
        </authorList>
    </citation>
    <scope>NUCLEOTIDE SEQUENCE [LARGE SCALE GENOMIC DNA]</scope>
    <source>
        <strain evidence="9 10">X5P2</strain>
    </source>
</reference>
<feature type="chain" id="PRO_5040763765" description="TonB-dependent transporter Oar-like beta-barrel domain-containing protein" evidence="7">
    <location>
        <begin position="24"/>
        <end position="1155"/>
    </location>
</feature>
<name>A0A9X0QC39_9BACT</name>
<dbReference type="Gene3D" id="2.40.170.20">
    <property type="entry name" value="TonB-dependent receptor, beta-barrel domain"/>
    <property type="match status" value="1"/>
</dbReference>
<protein>
    <recommendedName>
        <fullName evidence="8">TonB-dependent transporter Oar-like beta-barrel domain-containing protein</fullName>
    </recommendedName>
</protein>
<keyword evidence="6" id="KW-0998">Cell outer membrane</keyword>
<dbReference type="InterPro" id="IPR008969">
    <property type="entry name" value="CarboxyPept-like_regulatory"/>
</dbReference>
<dbReference type="GO" id="GO:0009279">
    <property type="term" value="C:cell outer membrane"/>
    <property type="evidence" value="ECO:0007669"/>
    <property type="project" value="UniProtKB-SubCell"/>
</dbReference>
<evidence type="ECO:0000256" key="4">
    <source>
        <dbReference type="ARBA" id="ARBA00022692"/>
    </source>
</evidence>
<feature type="domain" description="TonB-dependent transporter Oar-like beta-barrel" evidence="8">
    <location>
        <begin position="240"/>
        <end position="1148"/>
    </location>
</feature>
<feature type="signal peptide" evidence="7">
    <location>
        <begin position="1"/>
        <end position="23"/>
    </location>
</feature>
<dbReference type="PANTHER" id="PTHR30069">
    <property type="entry name" value="TONB-DEPENDENT OUTER MEMBRANE RECEPTOR"/>
    <property type="match status" value="1"/>
</dbReference>
<evidence type="ECO:0000256" key="5">
    <source>
        <dbReference type="ARBA" id="ARBA00023136"/>
    </source>
</evidence>
<proteinExistence type="predicted"/>
<dbReference type="InterPro" id="IPR036942">
    <property type="entry name" value="Beta-barrel_TonB_sf"/>
</dbReference>
<evidence type="ECO:0000313" key="10">
    <source>
        <dbReference type="Proteomes" id="UP000535182"/>
    </source>
</evidence>
<keyword evidence="10" id="KW-1185">Reference proteome</keyword>
<gene>
    <name evidence="9" type="ORF">HDF14_001113</name>
</gene>
<keyword evidence="5" id="KW-0472">Membrane</keyword>
<evidence type="ECO:0000259" key="8">
    <source>
        <dbReference type="Pfam" id="PF25183"/>
    </source>
</evidence>
<dbReference type="InterPro" id="IPR039426">
    <property type="entry name" value="TonB-dep_rcpt-like"/>
</dbReference>
<dbReference type="Proteomes" id="UP000535182">
    <property type="component" value="Unassembled WGS sequence"/>
</dbReference>
<dbReference type="RefSeq" id="WP_183974252.1">
    <property type="nucleotide sequence ID" value="NZ_JACHEB010000002.1"/>
</dbReference>
<evidence type="ECO:0000256" key="1">
    <source>
        <dbReference type="ARBA" id="ARBA00004571"/>
    </source>
</evidence>
<dbReference type="EMBL" id="JACHEB010000002">
    <property type="protein sequence ID" value="MBB5327508.1"/>
    <property type="molecule type" value="Genomic_DNA"/>
</dbReference>
<dbReference type="SUPFAM" id="SSF49464">
    <property type="entry name" value="Carboxypeptidase regulatory domain-like"/>
    <property type="match status" value="1"/>
</dbReference>
<comment type="subcellular location">
    <subcellularLocation>
        <location evidence="1">Cell outer membrane</location>
        <topology evidence="1">Multi-pass membrane protein</topology>
    </subcellularLocation>
</comment>
<evidence type="ECO:0000256" key="6">
    <source>
        <dbReference type="ARBA" id="ARBA00023237"/>
    </source>
</evidence>
<keyword evidence="3" id="KW-1134">Transmembrane beta strand</keyword>
<dbReference type="AlphaFoldDB" id="A0A9X0QC39"/>
<dbReference type="GO" id="GO:0044718">
    <property type="term" value="P:siderophore transmembrane transport"/>
    <property type="evidence" value="ECO:0007669"/>
    <property type="project" value="TreeGrafter"/>
</dbReference>